<dbReference type="InterPro" id="IPR052701">
    <property type="entry name" value="GAG_Ulvan_Degrading_Sulfatases"/>
</dbReference>
<dbReference type="PANTHER" id="PTHR43751:SF3">
    <property type="entry name" value="SULFATASE N-TERMINAL DOMAIN-CONTAINING PROTEIN"/>
    <property type="match status" value="1"/>
</dbReference>
<protein>
    <submittedName>
        <fullName evidence="3">Arylsulfatase A-like enzyme</fullName>
    </submittedName>
</protein>
<dbReference type="Proteomes" id="UP000315363">
    <property type="component" value="Unassembled WGS sequence"/>
</dbReference>
<feature type="signal peptide" evidence="1">
    <location>
        <begin position="1"/>
        <end position="21"/>
    </location>
</feature>
<dbReference type="CDD" id="cd16027">
    <property type="entry name" value="SGSH"/>
    <property type="match status" value="1"/>
</dbReference>
<accession>A0ABY3AHS8</accession>
<keyword evidence="4" id="KW-1185">Reference proteome</keyword>
<gene>
    <name evidence="3" type="ORF">GQ41_4321</name>
</gene>
<sequence length="664" mass="76567">MMYCNLLIGFLLFFYSQFVSAQEKPNILWITMEDTSPQFIGCYGDSIAQTPVMDKMAAEGVRFTSAFSTGTVCSPSRSTIITGVPTYKLGTGNHRSNYAIPDFIKGFPYYLQQNGYYVSNNKKTDYNLLNAKEFTQEAWNESSTTAGWWNRKPEQPFFSVFNIEDSHQSRTMTWSYELYEKHVLSKLRHEDETKQSPLFTKDNNLVGTIPNARGKHSAFDNLHKSGSIKENEFNVPPFYRDSKDMRKQLARVYNSIKLTDIKMGEIIQRLNDDDLLDETIIFIFADHGEGIPRGKANGIGLGYRIPFIIWFPEKYKYLSPWGVGGAVTDELINFEDLAPTLLSLTKTPIPEHLKGRPFLGQARQEASDLIYLSSDRSGNAIDLVRTVTDGRLMYSRNFMPFYPELAYLRYFEIGEITQQIRKDYKNQLLDSLQSSIFNKRPVEFLYDLQNDPWETNNLAENFEYRKLIKKMRLKLKDNVITKHDIHFAPEYELNKISETGFPYEYRGEESRYPIRKIYETASLVGYGDNTTIKKLFIGLENPNEIIRYWASIGLFSSKEELNGTHLKIIENHLKDEYSPVQIILAALLYAEQQCSQAATVLKHYIEDPNVHLALAAINHTLYFKKRDEFTESVQKTYSVTKDFNVRSSCLDFLDLQGLVGDGDQ</sequence>
<dbReference type="RefSeq" id="WP_142190866.1">
    <property type="nucleotide sequence ID" value="NZ_VHIF01000001.1"/>
</dbReference>
<proteinExistence type="predicted"/>
<comment type="caution">
    <text evidence="3">The sequence shown here is derived from an EMBL/GenBank/DDBJ whole genome shotgun (WGS) entry which is preliminary data.</text>
</comment>
<dbReference type="SUPFAM" id="SSF53649">
    <property type="entry name" value="Alkaline phosphatase-like"/>
    <property type="match status" value="1"/>
</dbReference>
<evidence type="ECO:0000259" key="2">
    <source>
        <dbReference type="Pfam" id="PF00884"/>
    </source>
</evidence>
<dbReference type="InterPro" id="IPR000917">
    <property type="entry name" value="Sulfatase_N"/>
</dbReference>
<keyword evidence="1" id="KW-0732">Signal</keyword>
<feature type="domain" description="Sulfatase N-terminal" evidence="2">
    <location>
        <begin position="25"/>
        <end position="345"/>
    </location>
</feature>
<feature type="chain" id="PRO_5045149420" evidence="1">
    <location>
        <begin position="22"/>
        <end position="664"/>
    </location>
</feature>
<name>A0ABY3AHS8_9FLAO</name>
<dbReference type="Gene3D" id="3.40.720.10">
    <property type="entry name" value="Alkaline Phosphatase, subunit A"/>
    <property type="match status" value="1"/>
</dbReference>
<dbReference type="InterPro" id="IPR017850">
    <property type="entry name" value="Alkaline_phosphatase_core_sf"/>
</dbReference>
<dbReference type="EMBL" id="VHIF01000001">
    <property type="protein sequence ID" value="TQO39639.1"/>
    <property type="molecule type" value="Genomic_DNA"/>
</dbReference>
<organism evidence="3 4">
    <name type="scientific">Arenibacter algicola</name>
    <dbReference type="NCBI Taxonomy" id="616991"/>
    <lineage>
        <taxon>Bacteria</taxon>
        <taxon>Pseudomonadati</taxon>
        <taxon>Bacteroidota</taxon>
        <taxon>Flavobacteriia</taxon>
        <taxon>Flavobacteriales</taxon>
        <taxon>Flavobacteriaceae</taxon>
        <taxon>Arenibacter</taxon>
    </lineage>
</organism>
<evidence type="ECO:0000256" key="1">
    <source>
        <dbReference type="SAM" id="SignalP"/>
    </source>
</evidence>
<evidence type="ECO:0000313" key="4">
    <source>
        <dbReference type="Proteomes" id="UP000315363"/>
    </source>
</evidence>
<evidence type="ECO:0000313" key="3">
    <source>
        <dbReference type="EMBL" id="TQO39639.1"/>
    </source>
</evidence>
<dbReference type="PANTHER" id="PTHR43751">
    <property type="entry name" value="SULFATASE"/>
    <property type="match status" value="1"/>
</dbReference>
<reference evidence="3 4" key="1">
    <citation type="submission" date="2019-06" db="EMBL/GenBank/DDBJ databases">
        <title>A large-scale integrated study on North Sea by COGITO (Coastal Microbe Genomic &amp; Taxonomic Observatory).</title>
        <authorList>
            <person name="Teeling H."/>
        </authorList>
    </citation>
    <scope>NUCLEOTIDE SEQUENCE [LARGE SCALE GENOMIC DNA]</scope>
    <source>
        <strain evidence="3 4">MAR_2009_79</strain>
    </source>
</reference>
<dbReference type="Pfam" id="PF00884">
    <property type="entry name" value="Sulfatase"/>
    <property type="match status" value="1"/>
</dbReference>